<dbReference type="PANTHER" id="PTHR10889:SF3">
    <property type="entry name" value="DEOXYRIBOSE-PHOSPHATE ALDOLASE"/>
    <property type="match status" value="1"/>
</dbReference>
<evidence type="ECO:0000313" key="9">
    <source>
        <dbReference type="Proteomes" id="UP000184222"/>
    </source>
</evidence>
<evidence type="ECO:0000256" key="4">
    <source>
        <dbReference type="ARBA" id="ARBA00023239"/>
    </source>
</evidence>
<dbReference type="STRING" id="573570.F7310_09135"/>
<dbReference type="Gene3D" id="3.20.20.70">
    <property type="entry name" value="Aldolase class I"/>
    <property type="match status" value="1"/>
</dbReference>
<dbReference type="PANTHER" id="PTHR10889">
    <property type="entry name" value="DEOXYRIBOSE-PHOSPHATE ALDOLASE"/>
    <property type="match status" value="1"/>
</dbReference>
<evidence type="ECO:0000256" key="6">
    <source>
        <dbReference type="ARBA" id="ARBA00048791"/>
    </source>
</evidence>
<proteinExistence type="inferred from homology"/>
<dbReference type="GO" id="GO:0009264">
    <property type="term" value="P:deoxyribonucleotide catabolic process"/>
    <property type="evidence" value="ECO:0007669"/>
    <property type="project" value="UniProtKB-UniRule"/>
</dbReference>
<evidence type="ECO:0000256" key="5">
    <source>
        <dbReference type="ARBA" id="ARBA00023270"/>
    </source>
</evidence>
<dbReference type="OrthoDB" id="6579831at2"/>
<dbReference type="SUPFAM" id="SSF51569">
    <property type="entry name" value="Aldolase"/>
    <property type="match status" value="1"/>
</dbReference>
<protein>
    <recommendedName>
        <fullName evidence="3 7">Deoxyribose-phosphate aldolase</fullName>
        <ecNumber evidence="3 7">4.1.2.4</ecNumber>
    </recommendedName>
</protein>
<keyword evidence="5" id="KW-0704">Schiff base</keyword>
<dbReference type="SMART" id="SM01133">
    <property type="entry name" value="DeoC"/>
    <property type="match status" value="1"/>
</dbReference>
<dbReference type="CDD" id="cd00959">
    <property type="entry name" value="DeoC"/>
    <property type="match status" value="1"/>
</dbReference>
<dbReference type="GO" id="GO:0016052">
    <property type="term" value="P:carbohydrate catabolic process"/>
    <property type="evidence" value="ECO:0007669"/>
    <property type="project" value="TreeGrafter"/>
</dbReference>
<gene>
    <name evidence="8" type="ORF">F7310_09135</name>
</gene>
<sequence length="244" mass="26717">MTSKQKIVSLIDLTLLGDSDTDKDILKICSKARNSLGNVAALCVYKEFIPVVKKELGADFKVATVVNFPNGDSSIENTLNETKQALTLGADEIDLVIDYKEYIEKSCSEKSKQMVSQVKTLCEDKTLKVIIESGELQSPELIEKVSSDVINAGADFIKTSTGKSRVGATIEAAEAMLKTIKKLDEKVGFKASGGIKNYTQAVAYVELADKILSSNYINPKTFRFGVSSLLDNLLNHKQECINDY</sequence>
<dbReference type="GO" id="GO:0005737">
    <property type="term" value="C:cytoplasm"/>
    <property type="evidence" value="ECO:0007669"/>
    <property type="project" value="InterPro"/>
</dbReference>
<comment type="catalytic activity">
    <reaction evidence="6">
        <text>2-deoxy-D-ribose 5-phosphate = D-glyceraldehyde 3-phosphate + acetaldehyde</text>
        <dbReference type="Rhea" id="RHEA:12821"/>
        <dbReference type="ChEBI" id="CHEBI:15343"/>
        <dbReference type="ChEBI" id="CHEBI:59776"/>
        <dbReference type="ChEBI" id="CHEBI:62877"/>
        <dbReference type="EC" id="4.1.2.4"/>
    </reaction>
</comment>
<dbReference type="EMBL" id="CP016796">
    <property type="protein sequence ID" value="API87505.1"/>
    <property type="molecule type" value="Genomic_DNA"/>
</dbReference>
<keyword evidence="4" id="KW-0456">Lyase</keyword>
<evidence type="ECO:0000256" key="2">
    <source>
        <dbReference type="ARBA" id="ARBA00009473"/>
    </source>
</evidence>
<accession>A0A1L4BUJ2</accession>
<organism evidence="8 9">
    <name type="scientific">Francisella uliginis</name>
    <dbReference type="NCBI Taxonomy" id="573570"/>
    <lineage>
        <taxon>Bacteria</taxon>
        <taxon>Pseudomonadati</taxon>
        <taxon>Pseudomonadota</taxon>
        <taxon>Gammaproteobacteria</taxon>
        <taxon>Thiotrichales</taxon>
        <taxon>Francisellaceae</taxon>
        <taxon>Francisella</taxon>
    </lineage>
</organism>
<keyword evidence="9" id="KW-1185">Reference proteome</keyword>
<name>A0A1L4BUJ2_9GAMM</name>
<dbReference type="Proteomes" id="UP000184222">
    <property type="component" value="Chromosome"/>
</dbReference>
<dbReference type="KEGG" id="frx:F7310_09135"/>
<dbReference type="Pfam" id="PF01791">
    <property type="entry name" value="DeoC"/>
    <property type="match status" value="1"/>
</dbReference>
<dbReference type="PIRSF" id="PIRSF001357">
    <property type="entry name" value="DeoC"/>
    <property type="match status" value="1"/>
</dbReference>
<dbReference type="NCBIfam" id="TIGR00126">
    <property type="entry name" value="deoC"/>
    <property type="match status" value="1"/>
</dbReference>
<reference evidence="8 9" key="1">
    <citation type="journal article" date="2016" name="Appl. Environ. Microbiol.">
        <title>Whole genome relationships among Francisella bacteria of diverse origin define new species and provide specific regions for detection.</title>
        <authorList>
            <person name="Challacombe J.F."/>
            <person name="Petersen J.M."/>
            <person name="Gallegos-Graves V."/>
            <person name="Hodge D."/>
            <person name="Pillai S."/>
            <person name="Kuske C.R."/>
        </authorList>
    </citation>
    <scope>NUCLEOTIDE SEQUENCE [LARGE SCALE GENOMIC DNA]</scope>
    <source>
        <strain evidence="9">TX07-7310</strain>
    </source>
</reference>
<evidence type="ECO:0000256" key="7">
    <source>
        <dbReference type="NCBIfam" id="TIGR00126"/>
    </source>
</evidence>
<evidence type="ECO:0000313" key="8">
    <source>
        <dbReference type="EMBL" id="API87505.1"/>
    </source>
</evidence>
<dbReference type="InterPro" id="IPR002915">
    <property type="entry name" value="DeoC/FbaB/LacD_aldolase"/>
</dbReference>
<evidence type="ECO:0000256" key="1">
    <source>
        <dbReference type="ARBA" id="ARBA00004816"/>
    </source>
</evidence>
<comment type="similarity">
    <text evidence="2">Belongs to the DeoC/FbaB aldolase family. DeoC type 2 subfamily.</text>
</comment>
<comment type="pathway">
    <text evidence="1">Carbohydrate degradation; 2-deoxy-D-ribose 1-phosphate degradation; D-glyceraldehyde 3-phosphate and acetaldehyde from 2-deoxy-alpha-D-ribose 1-phosphate: step 2/2.</text>
</comment>
<dbReference type="InterPro" id="IPR011343">
    <property type="entry name" value="DeoC"/>
</dbReference>
<dbReference type="GO" id="GO:0004139">
    <property type="term" value="F:deoxyribose-phosphate aldolase activity"/>
    <property type="evidence" value="ECO:0007669"/>
    <property type="project" value="UniProtKB-UniRule"/>
</dbReference>
<dbReference type="AlphaFoldDB" id="A0A1L4BUJ2"/>
<dbReference type="InterPro" id="IPR013785">
    <property type="entry name" value="Aldolase_TIM"/>
</dbReference>
<evidence type="ECO:0000256" key="3">
    <source>
        <dbReference type="ARBA" id="ARBA00012515"/>
    </source>
</evidence>
<dbReference type="EC" id="4.1.2.4" evidence="3 7"/>